<dbReference type="NCBIfam" id="NF033510">
    <property type="entry name" value="Ca_tandemer"/>
    <property type="match status" value="3"/>
</dbReference>
<name>A0ABU8XM19_9BURK</name>
<feature type="domain" description="Bacterial Ig-like" evidence="3">
    <location>
        <begin position="2"/>
        <end position="61"/>
    </location>
</feature>
<keyword evidence="5" id="KW-1185">Reference proteome</keyword>
<evidence type="ECO:0000259" key="2">
    <source>
        <dbReference type="Pfam" id="PF19077"/>
    </source>
</evidence>
<dbReference type="InterPro" id="IPR013783">
    <property type="entry name" value="Ig-like_fold"/>
</dbReference>
<accession>A0ABU8XM19</accession>
<gene>
    <name evidence="4" type="ORF">WKW79_36915</name>
</gene>
<evidence type="ECO:0000313" key="5">
    <source>
        <dbReference type="Proteomes" id="UP001367030"/>
    </source>
</evidence>
<reference evidence="4 5" key="1">
    <citation type="submission" date="2024-03" db="EMBL/GenBank/DDBJ databases">
        <title>Novel species of the genus Variovorax.</title>
        <authorList>
            <person name="Liu Q."/>
            <person name="Xin Y.-H."/>
        </authorList>
    </citation>
    <scope>NUCLEOTIDE SEQUENCE [LARGE SCALE GENOMIC DNA]</scope>
    <source>
        <strain evidence="4 5">KACC 18901</strain>
    </source>
</reference>
<dbReference type="Pfam" id="PF19077">
    <property type="entry name" value="Big_13"/>
    <property type="match status" value="2"/>
</dbReference>
<dbReference type="EMBL" id="JBBKZS010000082">
    <property type="protein sequence ID" value="MEJ8860153.1"/>
    <property type="molecule type" value="Genomic_DNA"/>
</dbReference>
<feature type="domain" description="Bacterial Ig-like" evidence="2">
    <location>
        <begin position="295"/>
        <end position="362"/>
    </location>
</feature>
<dbReference type="Pfam" id="PF17892">
    <property type="entry name" value="Cadherin_5"/>
    <property type="match status" value="1"/>
</dbReference>
<dbReference type="Proteomes" id="UP001367030">
    <property type="component" value="Unassembled WGS sequence"/>
</dbReference>
<proteinExistence type="predicted"/>
<dbReference type="PANTHER" id="PTHR34677:SF3">
    <property type="entry name" value="BACTERIAL IG-LIKE DOMAIN-CONTAINING PROTEIN"/>
    <property type="match status" value="1"/>
</dbReference>
<feature type="non-terminal residue" evidence="4">
    <location>
        <position position="1"/>
    </location>
</feature>
<dbReference type="Pfam" id="PF17963">
    <property type="entry name" value="Big_9"/>
    <property type="match status" value="1"/>
</dbReference>
<dbReference type="PANTHER" id="PTHR34677">
    <property type="match status" value="1"/>
</dbReference>
<feature type="domain" description="Bacterial Ig-like" evidence="2">
    <location>
        <begin position="194"/>
        <end position="268"/>
    </location>
</feature>
<evidence type="ECO:0000259" key="1">
    <source>
        <dbReference type="Pfam" id="PF17892"/>
    </source>
</evidence>
<protein>
    <submittedName>
        <fullName evidence="4">Cadherin-like domain-containing protein</fullName>
    </submittedName>
</protein>
<feature type="non-terminal residue" evidence="4">
    <location>
        <position position="631"/>
    </location>
</feature>
<dbReference type="Gene3D" id="2.60.40.10">
    <property type="entry name" value="Immunoglobulins"/>
    <property type="match status" value="3"/>
</dbReference>
<dbReference type="InterPro" id="IPR041690">
    <property type="entry name" value="Cadherin_5"/>
</dbReference>
<dbReference type="InterPro" id="IPR044016">
    <property type="entry name" value="Big_13"/>
</dbReference>
<evidence type="ECO:0000313" key="4">
    <source>
        <dbReference type="EMBL" id="MEJ8860153.1"/>
    </source>
</evidence>
<evidence type="ECO:0000259" key="3">
    <source>
        <dbReference type="Pfam" id="PF19078"/>
    </source>
</evidence>
<dbReference type="Gene3D" id="2.60.40.2810">
    <property type="match status" value="2"/>
</dbReference>
<dbReference type="RefSeq" id="WP_340340177.1">
    <property type="nucleotide sequence ID" value="NZ_JBBKZS010000082.1"/>
</dbReference>
<feature type="domain" description="Cadherin-like" evidence="1">
    <location>
        <begin position="473"/>
        <end position="559"/>
    </location>
</feature>
<sequence length="631" mass="61033">TTSDIAVSGGAVTGLAVTADPKVYTATFTPTADLASGSASITVGASTYTDAAGNNGGAGTAPTIAIDTLAPTVAITSNMAAVKAGQTALITFSFSEAPTGFTTSDIAVSGGAVTGLAVTADPKVYTATFTPTANLASGSASITVGASSYTDAAGNSGGAGTTPTIAIDTLDPTVTISSVGAGDSTVSGQGGDNTVVGTAEANSTVTIMTGATQLGTTTADGTGHWSYSLTAPNLITLGEGGSKSVTATQTDAAGNTGTSSAFTFAVDTVAPTLTIASVGLGGDTVVSGQTSDNTISGTAEIGSGVVTIKDGATVLGTAAVNSGGNWSFVLTDLTEGDHSLTASQTDAAGNTATASKNISVDTTAPIAVSPVLSVSGDAGPIHGGATADTLLTISGQLDLPIAADERLFIVVTTASATYSIGPVTDIGADGAWTYQLTSPLAIGNYTFSAFVLDAAGNAGDQSGDISLTIGMATAVLAAGTEDTPYIVTAAQLLAGFSNVDGGDSLSVAGLAASNGTVVDHGDGTYTITPTDNFNGPVTLTYNVVDGNGGSVAATQSYTVASVNDAPVVTNAGASGDEDALSITGSISAVDADGETTVALKTGAANGTVTVNADGTYSYTPVENFHGNDSFV</sequence>
<comment type="caution">
    <text evidence="4">The sequence shown here is derived from an EMBL/GenBank/DDBJ whole genome shotgun (WGS) entry which is preliminary data.</text>
</comment>
<dbReference type="NCBIfam" id="NF012211">
    <property type="entry name" value="tand_rpt_95"/>
    <property type="match status" value="2"/>
</dbReference>
<feature type="domain" description="Bacterial Ig-like" evidence="3">
    <location>
        <begin position="67"/>
        <end position="162"/>
    </location>
</feature>
<dbReference type="Pfam" id="PF19078">
    <property type="entry name" value="Big_12"/>
    <property type="match status" value="2"/>
</dbReference>
<dbReference type="InterPro" id="IPR044048">
    <property type="entry name" value="Big_12"/>
</dbReference>
<organism evidence="4 5">
    <name type="scientific">Variovorax robiniae</name>
    <dbReference type="NCBI Taxonomy" id="1836199"/>
    <lineage>
        <taxon>Bacteria</taxon>
        <taxon>Pseudomonadati</taxon>
        <taxon>Pseudomonadota</taxon>
        <taxon>Betaproteobacteria</taxon>
        <taxon>Burkholderiales</taxon>
        <taxon>Comamonadaceae</taxon>
        <taxon>Variovorax</taxon>
    </lineage>
</organism>